<name>A0A0C1Z6P5_9BACT</name>
<organism evidence="1 2">
    <name type="scientific">Enhygromyxa salina</name>
    <dbReference type="NCBI Taxonomy" id="215803"/>
    <lineage>
        <taxon>Bacteria</taxon>
        <taxon>Pseudomonadati</taxon>
        <taxon>Myxococcota</taxon>
        <taxon>Polyangia</taxon>
        <taxon>Nannocystales</taxon>
        <taxon>Nannocystaceae</taxon>
        <taxon>Enhygromyxa</taxon>
    </lineage>
</organism>
<proteinExistence type="predicted"/>
<comment type="caution">
    <text evidence="1">The sequence shown here is derived from an EMBL/GenBank/DDBJ whole genome shotgun (WGS) entry which is preliminary data.</text>
</comment>
<dbReference type="Proteomes" id="UP000031599">
    <property type="component" value="Unassembled WGS sequence"/>
</dbReference>
<gene>
    <name evidence="1" type="ORF">DB30_00384</name>
</gene>
<evidence type="ECO:0000313" key="1">
    <source>
        <dbReference type="EMBL" id="KIG13289.1"/>
    </source>
</evidence>
<dbReference type="EMBL" id="JMCC02000102">
    <property type="protein sequence ID" value="KIG13289.1"/>
    <property type="molecule type" value="Genomic_DNA"/>
</dbReference>
<sequence>MNMIVGSLSARASLLARLQVEFVVWRRLGRLWPAHAPRSILVRAEYFSGTRSCKCLGS</sequence>
<evidence type="ECO:0000313" key="2">
    <source>
        <dbReference type="Proteomes" id="UP000031599"/>
    </source>
</evidence>
<reference evidence="1 2" key="1">
    <citation type="submission" date="2014-12" db="EMBL/GenBank/DDBJ databases">
        <title>Genome assembly of Enhygromyxa salina DSM 15201.</title>
        <authorList>
            <person name="Sharma G."/>
            <person name="Subramanian S."/>
        </authorList>
    </citation>
    <scope>NUCLEOTIDE SEQUENCE [LARGE SCALE GENOMIC DNA]</scope>
    <source>
        <strain evidence="1 2">DSM 15201</strain>
    </source>
</reference>
<protein>
    <submittedName>
        <fullName evidence="1">Uncharacterized protein</fullName>
    </submittedName>
</protein>
<accession>A0A0C1Z6P5</accession>
<dbReference type="AlphaFoldDB" id="A0A0C1Z6P5"/>